<keyword evidence="2" id="KW-1185">Reference proteome</keyword>
<dbReference type="AlphaFoldDB" id="A0A3P7N5F1"/>
<organism evidence="1 2">
    <name type="scientific">Dibothriocephalus latus</name>
    <name type="common">Fish tapeworm</name>
    <name type="synonym">Diphyllobothrium latum</name>
    <dbReference type="NCBI Taxonomy" id="60516"/>
    <lineage>
        <taxon>Eukaryota</taxon>
        <taxon>Metazoa</taxon>
        <taxon>Spiralia</taxon>
        <taxon>Lophotrochozoa</taxon>
        <taxon>Platyhelminthes</taxon>
        <taxon>Cestoda</taxon>
        <taxon>Eucestoda</taxon>
        <taxon>Diphyllobothriidea</taxon>
        <taxon>Diphyllobothriidae</taxon>
        <taxon>Dibothriocephalus</taxon>
    </lineage>
</organism>
<reference evidence="1 2" key="1">
    <citation type="submission" date="2018-11" db="EMBL/GenBank/DDBJ databases">
        <authorList>
            <consortium name="Pathogen Informatics"/>
        </authorList>
    </citation>
    <scope>NUCLEOTIDE SEQUENCE [LARGE SCALE GENOMIC DNA]</scope>
</reference>
<feature type="non-terminal residue" evidence="1">
    <location>
        <position position="153"/>
    </location>
</feature>
<gene>
    <name evidence="1" type="ORF">DILT_LOCUS14783</name>
</gene>
<evidence type="ECO:0000313" key="2">
    <source>
        <dbReference type="Proteomes" id="UP000281553"/>
    </source>
</evidence>
<dbReference type="EMBL" id="UYRU01075827">
    <property type="protein sequence ID" value="VDN26311.1"/>
    <property type="molecule type" value="Genomic_DNA"/>
</dbReference>
<name>A0A3P7N5F1_DIBLA</name>
<evidence type="ECO:0000313" key="1">
    <source>
        <dbReference type="EMBL" id="VDN26311.1"/>
    </source>
</evidence>
<dbReference type="Proteomes" id="UP000281553">
    <property type="component" value="Unassembled WGS sequence"/>
</dbReference>
<accession>A0A3P7N5F1</accession>
<sequence length="153" mass="17142">MAAYCRWVDIFISAGLLLQANQQLNLTETLTSKYHLIYFGHVVTLLKYVVSVLTKLQTSCKLPLPLCLSSHLTPKTKDSEMQLPDDVFHALQAVCHQADPGFCMRLLNLIAWVCCVGGNREVLGQWEEHLRMSAGFFANLGDRQALLNTCGIF</sequence>
<protein>
    <submittedName>
        <fullName evidence="1">Uncharacterized protein</fullName>
    </submittedName>
</protein>
<proteinExistence type="predicted"/>